<dbReference type="Proteomes" id="UP000265750">
    <property type="component" value="Unassembled WGS sequence"/>
</dbReference>
<dbReference type="EMBL" id="QYRN01000004">
    <property type="protein sequence ID" value="RIY01436.1"/>
    <property type="molecule type" value="Genomic_DNA"/>
</dbReference>
<keyword evidence="2" id="KW-1185">Reference proteome</keyword>
<gene>
    <name evidence="1" type="ORF">D3218_08775</name>
</gene>
<reference evidence="2" key="1">
    <citation type="submission" date="2018-09" db="EMBL/GenBank/DDBJ databases">
        <authorList>
            <person name="Tuo L."/>
        </authorList>
    </citation>
    <scope>NUCLEOTIDE SEQUENCE [LARGE SCALE GENOMIC DNA]</scope>
    <source>
        <strain evidence="2">M2BS4Y-1</strain>
    </source>
</reference>
<sequence>MSEIKRIPLSASVPSDPWLEFGDEKASDLLLHLRRDNLALGRLRDALSADMDTASFAETPHR</sequence>
<organism evidence="1 2">
    <name type="scientific">Aureimonas flava</name>
    <dbReference type="NCBI Taxonomy" id="2320271"/>
    <lineage>
        <taxon>Bacteria</taxon>
        <taxon>Pseudomonadati</taxon>
        <taxon>Pseudomonadota</taxon>
        <taxon>Alphaproteobacteria</taxon>
        <taxon>Hyphomicrobiales</taxon>
        <taxon>Aurantimonadaceae</taxon>
        <taxon>Aureimonas</taxon>
    </lineage>
</organism>
<accession>A0A3A1WM42</accession>
<protein>
    <submittedName>
        <fullName evidence="1">Uncharacterized protein</fullName>
    </submittedName>
</protein>
<evidence type="ECO:0000313" key="1">
    <source>
        <dbReference type="EMBL" id="RIY01436.1"/>
    </source>
</evidence>
<comment type="caution">
    <text evidence="1">The sequence shown here is derived from an EMBL/GenBank/DDBJ whole genome shotgun (WGS) entry which is preliminary data.</text>
</comment>
<dbReference type="RefSeq" id="WP_119539616.1">
    <property type="nucleotide sequence ID" value="NZ_QYRN01000004.1"/>
</dbReference>
<proteinExistence type="predicted"/>
<name>A0A3A1WM42_9HYPH</name>
<evidence type="ECO:0000313" key="2">
    <source>
        <dbReference type="Proteomes" id="UP000265750"/>
    </source>
</evidence>
<dbReference type="AlphaFoldDB" id="A0A3A1WM42"/>